<accession>A0A5C3LHJ6</accession>
<gene>
    <name evidence="1" type="ORF">BDQ12DRAFT_499874</name>
</gene>
<dbReference type="EMBL" id="ML213670">
    <property type="protein sequence ID" value="TFK32569.1"/>
    <property type="molecule type" value="Genomic_DNA"/>
</dbReference>
<proteinExistence type="predicted"/>
<evidence type="ECO:0000313" key="2">
    <source>
        <dbReference type="Proteomes" id="UP000308652"/>
    </source>
</evidence>
<keyword evidence="2" id="KW-1185">Reference proteome</keyword>
<dbReference type="AlphaFoldDB" id="A0A5C3LHJ6"/>
<dbReference type="Proteomes" id="UP000308652">
    <property type="component" value="Unassembled WGS sequence"/>
</dbReference>
<organism evidence="1 2">
    <name type="scientific">Crucibulum laeve</name>
    <dbReference type="NCBI Taxonomy" id="68775"/>
    <lineage>
        <taxon>Eukaryota</taxon>
        <taxon>Fungi</taxon>
        <taxon>Dikarya</taxon>
        <taxon>Basidiomycota</taxon>
        <taxon>Agaricomycotina</taxon>
        <taxon>Agaricomycetes</taxon>
        <taxon>Agaricomycetidae</taxon>
        <taxon>Agaricales</taxon>
        <taxon>Agaricineae</taxon>
        <taxon>Nidulariaceae</taxon>
        <taxon>Crucibulum</taxon>
    </lineage>
</organism>
<protein>
    <submittedName>
        <fullName evidence="1">Uncharacterized protein</fullName>
    </submittedName>
</protein>
<reference evidence="1 2" key="1">
    <citation type="journal article" date="2019" name="Nat. Ecol. Evol.">
        <title>Megaphylogeny resolves global patterns of mushroom evolution.</title>
        <authorList>
            <person name="Varga T."/>
            <person name="Krizsan K."/>
            <person name="Foldi C."/>
            <person name="Dima B."/>
            <person name="Sanchez-Garcia M."/>
            <person name="Sanchez-Ramirez S."/>
            <person name="Szollosi G.J."/>
            <person name="Szarkandi J.G."/>
            <person name="Papp V."/>
            <person name="Albert L."/>
            <person name="Andreopoulos W."/>
            <person name="Angelini C."/>
            <person name="Antonin V."/>
            <person name="Barry K.W."/>
            <person name="Bougher N.L."/>
            <person name="Buchanan P."/>
            <person name="Buyck B."/>
            <person name="Bense V."/>
            <person name="Catcheside P."/>
            <person name="Chovatia M."/>
            <person name="Cooper J."/>
            <person name="Damon W."/>
            <person name="Desjardin D."/>
            <person name="Finy P."/>
            <person name="Geml J."/>
            <person name="Haridas S."/>
            <person name="Hughes K."/>
            <person name="Justo A."/>
            <person name="Karasinski D."/>
            <person name="Kautmanova I."/>
            <person name="Kiss B."/>
            <person name="Kocsube S."/>
            <person name="Kotiranta H."/>
            <person name="LaButti K.M."/>
            <person name="Lechner B.E."/>
            <person name="Liimatainen K."/>
            <person name="Lipzen A."/>
            <person name="Lukacs Z."/>
            <person name="Mihaltcheva S."/>
            <person name="Morgado L.N."/>
            <person name="Niskanen T."/>
            <person name="Noordeloos M.E."/>
            <person name="Ohm R.A."/>
            <person name="Ortiz-Santana B."/>
            <person name="Ovrebo C."/>
            <person name="Racz N."/>
            <person name="Riley R."/>
            <person name="Savchenko A."/>
            <person name="Shiryaev A."/>
            <person name="Soop K."/>
            <person name="Spirin V."/>
            <person name="Szebenyi C."/>
            <person name="Tomsovsky M."/>
            <person name="Tulloss R.E."/>
            <person name="Uehling J."/>
            <person name="Grigoriev I.V."/>
            <person name="Vagvolgyi C."/>
            <person name="Papp T."/>
            <person name="Martin F.M."/>
            <person name="Miettinen O."/>
            <person name="Hibbett D.S."/>
            <person name="Nagy L.G."/>
        </authorList>
    </citation>
    <scope>NUCLEOTIDE SEQUENCE [LARGE SCALE GENOMIC DNA]</scope>
    <source>
        <strain evidence="1 2">CBS 166.37</strain>
    </source>
</reference>
<name>A0A5C3LHJ6_9AGAR</name>
<sequence length="64" mass="7300">MQQPHLPAILPKYKRVVNLSCYSGHIQPQPMRNRAWLSLALGSLYLLALRVSDIGYFLTCTNLK</sequence>
<evidence type="ECO:0000313" key="1">
    <source>
        <dbReference type="EMBL" id="TFK32569.1"/>
    </source>
</evidence>